<dbReference type="Pfam" id="PF00498">
    <property type="entry name" value="FHA"/>
    <property type="match status" value="1"/>
</dbReference>
<comment type="similarity">
    <text evidence="15">Belongs to the TRAFAC class myosin-kinesin ATPase superfamily. Kinesin family.</text>
</comment>
<dbReference type="GO" id="GO:0005524">
    <property type="term" value="F:ATP binding"/>
    <property type="evidence" value="ECO:0007669"/>
    <property type="project" value="UniProtKB-UniRule"/>
</dbReference>
<evidence type="ECO:0000313" key="20">
    <source>
        <dbReference type="EMBL" id="KAF6279832.1"/>
    </source>
</evidence>
<dbReference type="GO" id="GO:0005819">
    <property type="term" value="C:spindle"/>
    <property type="evidence" value="ECO:0007669"/>
    <property type="project" value="UniProtKB-SubCell"/>
</dbReference>
<dbReference type="PROSITE" id="PS00411">
    <property type="entry name" value="KINESIN_MOTOR_1"/>
    <property type="match status" value="1"/>
</dbReference>
<dbReference type="PRINTS" id="PR00380">
    <property type="entry name" value="KINESINHEAVY"/>
</dbReference>
<evidence type="ECO:0000256" key="2">
    <source>
        <dbReference type="ARBA" id="ARBA00004186"/>
    </source>
</evidence>
<dbReference type="GO" id="GO:0008017">
    <property type="term" value="F:microtubule binding"/>
    <property type="evidence" value="ECO:0007669"/>
    <property type="project" value="InterPro"/>
</dbReference>
<comment type="subcellular location">
    <subcellularLocation>
        <location evidence="2">Cytoplasm</location>
        <location evidence="2">Cytoskeleton</location>
        <location evidence="2">Spindle</location>
    </subcellularLocation>
    <subcellularLocation>
        <location evidence="3">Midbody</location>
    </subcellularLocation>
    <subcellularLocation>
        <location evidence="1">Nucleus</location>
    </subcellularLocation>
</comment>
<dbReference type="InterPro" id="IPR036961">
    <property type="entry name" value="Kinesin_motor_dom_sf"/>
</dbReference>
<evidence type="ECO:0000313" key="21">
    <source>
        <dbReference type="Proteomes" id="UP000527355"/>
    </source>
</evidence>
<dbReference type="PROSITE" id="PS50067">
    <property type="entry name" value="KINESIN_MOTOR_2"/>
    <property type="match status" value="1"/>
</dbReference>
<dbReference type="OrthoDB" id="3176171at2759"/>
<evidence type="ECO:0000256" key="16">
    <source>
        <dbReference type="SAM" id="Coils"/>
    </source>
</evidence>
<protein>
    <recommendedName>
        <fullName evidence="14">Kinesin-like protein KIF14</fullName>
    </recommendedName>
</protein>
<dbReference type="InterPro" id="IPR027417">
    <property type="entry name" value="P-loop_NTPase"/>
</dbReference>
<dbReference type="GO" id="GO:0030496">
    <property type="term" value="C:midbody"/>
    <property type="evidence" value="ECO:0007669"/>
    <property type="project" value="UniProtKB-SubCell"/>
</dbReference>
<evidence type="ECO:0000256" key="8">
    <source>
        <dbReference type="ARBA" id="ARBA00022840"/>
    </source>
</evidence>
<dbReference type="Proteomes" id="UP000527355">
    <property type="component" value="Unassembled WGS sequence"/>
</dbReference>
<feature type="region of interest" description="Disordered" evidence="17">
    <location>
        <begin position="1019"/>
        <end position="1039"/>
    </location>
</feature>
<keyword evidence="12" id="KW-0539">Nucleus</keyword>
<keyword evidence="11" id="KW-0206">Cytoskeleton</keyword>
<evidence type="ECO:0000256" key="10">
    <source>
        <dbReference type="ARBA" id="ARBA00023175"/>
    </source>
</evidence>
<sequence>MSVYTAHRGHSSGLPGAPASQRSSSPDGLGLGSSRKQLSSSDVSERENDDPFLRSARKLRDINSTYVISACKTPGDTPLTPNPAGRLTLQRRVTRNKESSLLGSEVGESSERKTETRLKLQRCIRAGSVDRRTPAGADSVDRQATARADFVDRRTPAGADSVDRLTPARADSVDRRTPAGADSVDRWTPAGADSVDRRTPAGADSVDRRTPAGADSVDRRTTARADSVDSRTPAGADSVDRRTPARADSVDSRTTARADSTTQSVGGAAASGSASRDTSRTVRIVNNEKHSSVASSAPSAEDSDTGLVADEKGRGTFSSLRGANDSVTREYFSHSTPIRPQKEAEEARPGRLATKPFQSPLDVRVSGTGSWRHRNLGEDVAKNRTGFESLGKGTPTKRTAGHTWTPRCGTPQPQSVAMSTLRPRTPSSQGQQKPKRSLFANKREGSQEHTIPPTEEAAAQRASTERDPLKAENSQVTVAVRVRPFSKREKDEDTAQVVFLDGEEIAVRHPDLRQAYSFLYDVSFWSFDACHPRYASQAAVYETLAAPLLARALEGYNACLFAYGQTGSGKSYTMMGFGEEPGIIPRFCEDLFAQVAKHQTQEVRYHLEMSFFEVYNEKIHDLLVGRGDGRQGKQALRVREHPVSGPYVEALAVNAVGSYSDIQGWLQLGSKQRATAATGMNDKSSRSHSVLTLLLTRTQTELVDGEEHDHTVTSRISLVDLAGSERQGPAGTNGQQLREGVSINKSLLTLGKVISALAEHGGRRRAFIPYRESVLTWLLKESLGGNSKTAMIATVSPAASSLEETLSTLRYARQARSIVNRARVNEDASAQLIRELKAEIEKLKAAQRSRQNIDPERYRLCRQEITSLRMKLHEQERAMLEMQRAWKEKFEQAEQRKHHEIKELQKAGITFQVDDRLPNLVNLSEDPQLSETLLYVIREGTTTVGKRGPASRPDIQLSGALVADEHCTISHVDGTVSIAPVGEARTYVNGKHVLGPTVLHHGDRVVLGGDHYFRFNHPAEARSGKRPPGGGAPAGEGPKDFEFAKNEWLVAQRSQLEAEIQEAQLRAKQEMLQGIQVAKEVAEQELSSQRAAFEGRIEALQAELKEESQRKRLQEMSNQKAHLRIEELERAKQRLEQEVQANQRRLQLERLAAQQALDDHSVRHTRILEALEAEKQKIAQEVQALQQNRGDRDRALPVPTSWGSLKLSLMIQEANALSGRSQRQYVFGRHEAPDGGGGPGPRVRVRNLRLGVSTLWSLEKFESKLAALKELEESNCQCEDLFCDPEDEWEPDLTDAPAASFSRRRSRSLVKNRRVSGYLHDIQAHAAPGLPSSRSSGSGEKPSSLGSSSAASSLPGICRELIGSSLAVLGRSGEEETVADGLVDSLLRVHGGLLAISQAHAAQDEDSPDDLFSADPVAQARAVQVACAFGQLAVLAPLWPGDAPPGPRAARLGEELRQEVEKLGSYLQVFLQGCSSDLPSMVTDAQRRAAQAVRQAVACAGQLAVLSGSSLRLLDPGAYGDADVQEDLVDALWDGVGAGVRLLIDSGLERAEALQRELSGQHPQSEAAQQLHTKAEALIGCLETIFAEWRTKSSRTPAQGEPSGGGALREMADRAPEMLELTRCLEQTIGGVVSALRGCHSDGGALRTCVERVCVLAGDGGADSCAQSRGDLTSAAKSLLLCFEAEDRPDLSEPWNACPQNSREGRRPPGASRTSPAAGRGVPKRLYALPSRPPRSSGERAPSGTQWV</sequence>
<dbReference type="GO" id="GO:0003777">
    <property type="term" value="F:microtubule motor activity"/>
    <property type="evidence" value="ECO:0007669"/>
    <property type="project" value="InterPro"/>
</dbReference>
<feature type="domain" description="Kinesin motor" evidence="19">
    <location>
        <begin position="475"/>
        <end position="818"/>
    </location>
</feature>
<keyword evidence="9 16" id="KW-0175">Coiled coil</keyword>
<evidence type="ECO:0000259" key="19">
    <source>
        <dbReference type="PROSITE" id="PS50067"/>
    </source>
</evidence>
<dbReference type="Pfam" id="PF16183">
    <property type="entry name" value="Kinesin_assoc"/>
    <property type="match status" value="1"/>
</dbReference>
<dbReference type="CDD" id="cd22707">
    <property type="entry name" value="FHA_KIF14"/>
    <property type="match status" value="1"/>
</dbReference>
<dbReference type="Gene3D" id="3.40.850.10">
    <property type="entry name" value="Kinesin motor domain"/>
    <property type="match status" value="1"/>
</dbReference>
<feature type="region of interest" description="Disordered" evidence="17">
    <location>
        <begin position="1326"/>
        <end position="1351"/>
    </location>
</feature>
<feature type="compositionally biased region" description="Basic and acidic residues" evidence="17">
    <location>
        <begin position="340"/>
        <end position="349"/>
    </location>
</feature>
<keyword evidence="4" id="KW-0963">Cytoplasm</keyword>
<feature type="binding site" evidence="15">
    <location>
        <begin position="564"/>
        <end position="571"/>
    </location>
    <ligand>
        <name>ATP</name>
        <dbReference type="ChEBI" id="CHEBI:30616"/>
    </ligand>
</feature>
<dbReference type="InterPro" id="IPR019821">
    <property type="entry name" value="Kinesin_motor_CS"/>
</dbReference>
<comment type="caution">
    <text evidence="20">The sequence shown here is derived from an EMBL/GenBank/DDBJ whole genome shotgun (WGS) entry which is preliminary data.</text>
</comment>
<keyword evidence="6" id="KW-0493">Microtubule</keyword>
<feature type="region of interest" description="Disordered" evidence="17">
    <location>
        <begin position="1692"/>
        <end position="1748"/>
    </location>
</feature>
<dbReference type="InterPro" id="IPR001752">
    <property type="entry name" value="Kinesin_motor_dom"/>
</dbReference>
<evidence type="ECO:0000256" key="15">
    <source>
        <dbReference type="PROSITE-ProRule" id="PRU00283"/>
    </source>
</evidence>
<dbReference type="Gene3D" id="2.60.200.20">
    <property type="match status" value="1"/>
</dbReference>
<keyword evidence="8 15" id="KW-0067">ATP-binding</keyword>
<keyword evidence="10 15" id="KW-0505">Motor protein</keyword>
<evidence type="ECO:0000256" key="14">
    <source>
        <dbReference type="ARBA" id="ARBA00073220"/>
    </source>
</evidence>
<dbReference type="InterPro" id="IPR008984">
    <property type="entry name" value="SMAD_FHA_dom_sf"/>
</dbReference>
<dbReference type="EMBL" id="JABWUV010000021">
    <property type="protein sequence ID" value="KAF6279832.1"/>
    <property type="molecule type" value="Genomic_DNA"/>
</dbReference>
<dbReference type="VEuPathDB" id="HostDB:GeneID_118678915"/>
<evidence type="ECO:0000256" key="4">
    <source>
        <dbReference type="ARBA" id="ARBA00022490"/>
    </source>
</evidence>
<evidence type="ECO:0000256" key="17">
    <source>
        <dbReference type="SAM" id="MobiDB-lite"/>
    </source>
</evidence>
<dbReference type="InterPro" id="IPR000253">
    <property type="entry name" value="FHA_dom"/>
</dbReference>
<evidence type="ECO:0000256" key="5">
    <source>
        <dbReference type="ARBA" id="ARBA00022553"/>
    </source>
</evidence>
<name>A0A7J7RUH4_MYOMY</name>
<dbReference type="GO" id="GO:0043066">
    <property type="term" value="P:negative regulation of apoptotic process"/>
    <property type="evidence" value="ECO:0007669"/>
    <property type="project" value="UniProtKB-ARBA"/>
</dbReference>
<feature type="compositionally biased region" description="Low complexity" evidence="17">
    <location>
        <begin position="23"/>
        <end position="34"/>
    </location>
</feature>
<organism evidence="20 21">
    <name type="scientific">Myotis myotis</name>
    <name type="common">Greater mouse-eared bat</name>
    <name type="synonym">Vespertilio myotis</name>
    <dbReference type="NCBI Taxonomy" id="51298"/>
    <lineage>
        <taxon>Eukaryota</taxon>
        <taxon>Metazoa</taxon>
        <taxon>Chordata</taxon>
        <taxon>Craniata</taxon>
        <taxon>Vertebrata</taxon>
        <taxon>Euteleostomi</taxon>
        <taxon>Mammalia</taxon>
        <taxon>Eutheria</taxon>
        <taxon>Laurasiatheria</taxon>
        <taxon>Chiroptera</taxon>
        <taxon>Yangochiroptera</taxon>
        <taxon>Vespertilionidae</taxon>
        <taxon>Myotis</taxon>
    </lineage>
</organism>
<dbReference type="PANTHER" id="PTHR47117:SF5">
    <property type="entry name" value="KINESIN-LIKE PROTEIN KIF14"/>
    <property type="match status" value="1"/>
</dbReference>
<evidence type="ECO:0000256" key="7">
    <source>
        <dbReference type="ARBA" id="ARBA00022741"/>
    </source>
</evidence>
<dbReference type="InterPro" id="IPR032405">
    <property type="entry name" value="Kinesin_assoc"/>
</dbReference>
<evidence type="ECO:0000256" key="3">
    <source>
        <dbReference type="ARBA" id="ARBA00004214"/>
    </source>
</evidence>
<keyword evidence="7 15" id="KW-0547">Nucleotide-binding</keyword>
<dbReference type="Pfam" id="PF23313">
    <property type="entry name" value="4HB_KIF14"/>
    <property type="match status" value="1"/>
</dbReference>
<dbReference type="GO" id="GO:0007018">
    <property type="term" value="P:microtubule-based movement"/>
    <property type="evidence" value="ECO:0007669"/>
    <property type="project" value="InterPro"/>
</dbReference>
<evidence type="ECO:0000256" key="1">
    <source>
        <dbReference type="ARBA" id="ARBA00004123"/>
    </source>
</evidence>
<evidence type="ECO:0000259" key="18">
    <source>
        <dbReference type="PROSITE" id="PS50006"/>
    </source>
</evidence>
<dbReference type="SMART" id="SM00129">
    <property type="entry name" value="KISc"/>
    <property type="match status" value="1"/>
</dbReference>
<keyword evidence="21" id="KW-1185">Reference proteome</keyword>
<dbReference type="PANTHER" id="PTHR47117">
    <property type="entry name" value="STAR-RELATED LIPID TRANSFER PROTEIN 9"/>
    <property type="match status" value="1"/>
</dbReference>
<feature type="coiled-coil region" evidence="16">
    <location>
        <begin position="826"/>
        <end position="907"/>
    </location>
</feature>
<feature type="region of interest" description="Disordered" evidence="17">
    <location>
        <begin position="384"/>
        <end position="475"/>
    </location>
</feature>
<evidence type="ECO:0000256" key="12">
    <source>
        <dbReference type="ARBA" id="ARBA00023242"/>
    </source>
</evidence>
<feature type="region of interest" description="Disordered" evidence="17">
    <location>
        <begin position="1"/>
        <end position="56"/>
    </location>
</feature>
<proteinExistence type="inferred from homology"/>
<dbReference type="FunFam" id="3.40.850.10:FF:000042">
    <property type="entry name" value="Kinesin family member 14"/>
    <property type="match status" value="1"/>
</dbReference>
<feature type="compositionally biased region" description="Basic and acidic residues" evidence="17">
    <location>
        <begin position="238"/>
        <end position="256"/>
    </location>
</feature>
<evidence type="ECO:0000256" key="9">
    <source>
        <dbReference type="ARBA" id="ARBA00023054"/>
    </source>
</evidence>
<reference evidence="20 21" key="1">
    <citation type="journal article" date="2020" name="Nature">
        <title>Six reference-quality genomes reveal evolution of bat adaptations.</title>
        <authorList>
            <person name="Jebb D."/>
            <person name="Huang Z."/>
            <person name="Pippel M."/>
            <person name="Hughes G.M."/>
            <person name="Lavrichenko K."/>
            <person name="Devanna P."/>
            <person name="Winkler S."/>
            <person name="Jermiin L.S."/>
            <person name="Skirmuntt E.C."/>
            <person name="Katzourakis A."/>
            <person name="Burkitt-Gray L."/>
            <person name="Ray D.A."/>
            <person name="Sullivan K.A.M."/>
            <person name="Roscito J.G."/>
            <person name="Kirilenko B.M."/>
            <person name="Davalos L.M."/>
            <person name="Corthals A.P."/>
            <person name="Power M.L."/>
            <person name="Jones G."/>
            <person name="Ransome R.D."/>
            <person name="Dechmann D.K.N."/>
            <person name="Locatelli A.G."/>
            <person name="Puechmaille S.J."/>
            <person name="Fedrigo O."/>
            <person name="Jarvis E.D."/>
            <person name="Hiller M."/>
            <person name="Vernes S.C."/>
            <person name="Myers E.W."/>
            <person name="Teeling E.C."/>
        </authorList>
    </citation>
    <scope>NUCLEOTIDE SEQUENCE [LARGE SCALE GENOMIC DNA]</scope>
    <source>
        <strain evidence="20">MMyoMyo1</strain>
        <tissue evidence="20">Flight muscle</tissue>
    </source>
</reference>
<accession>A0A7J7RUH4</accession>
<feature type="compositionally biased region" description="Basic and acidic residues" evidence="17">
    <location>
        <begin position="194"/>
        <end position="229"/>
    </location>
</feature>
<dbReference type="FunFam" id="2.60.200.20:FF:000020">
    <property type="entry name" value="Kinesin family member 14"/>
    <property type="match status" value="1"/>
</dbReference>
<gene>
    <name evidence="20" type="ORF">mMyoMyo1_007305</name>
</gene>
<evidence type="ECO:0000256" key="13">
    <source>
        <dbReference type="ARBA" id="ARBA00064520"/>
    </source>
</evidence>
<dbReference type="CDD" id="cd01365">
    <property type="entry name" value="KISc_KIF1A_KIF1B"/>
    <property type="match status" value="1"/>
</dbReference>
<dbReference type="Pfam" id="PF00225">
    <property type="entry name" value="Kinesin"/>
    <property type="match status" value="1"/>
</dbReference>
<dbReference type="GO" id="GO:0005634">
    <property type="term" value="C:nucleus"/>
    <property type="evidence" value="ECO:0007669"/>
    <property type="project" value="UniProtKB-SubCell"/>
</dbReference>
<dbReference type="PROSITE" id="PS50006">
    <property type="entry name" value="FHA_DOMAIN"/>
    <property type="match status" value="1"/>
</dbReference>
<dbReference type="InterPro" id="IPR056523">
    <property type="entry name" value="4HB_KIF14"/>
</dbReference>
<dbReference type="SUPFAM" id="SSF49879">
    <property type="entry name" value="SMAD/FHA domain"/>
    <property type="match status" value="1"/>
</dbReference>
<feature type="coiled-coil region" evidence="16">
    <location>
        <begin position="1046"/>
        <end position="1188"/>
    </location>
</feature>
<feature type="region of interest" description="Disordered" evidence="17">
    <location>
        <begin position="94"/>
        <end position="114"/>
    </location>
</feature>
<dbReference type="GO" id="GO:0005874">
    <property type="term" value="C:microtubule"/>
    <property type="evidence" value="ECO:0007669"/>
    <property type="project" value="UniProtKB-KW"/>
</dbReference>
<feature type="compositionally biased region" description="Basic and acidic residues" evidence="17">
    <location>
        <begin position="43"/>
        <end position="52"/>
    </location>
</feature>
<feature type="domain" description="FHA" evidence="18">
    <location>
        <begin position="942"/>
        <end position="993"/>
    </location>
</feature>
<feature type="region of interest" description="Disordered" evidence="17">
    <location>
        <begin position="130"/>
        <end position="354"/>
    </location>
</feature>
<dbReference type="SMART" id="SM00240">
    <property type="entry name" value="FHA"/>
    <property type="match status" value="1"/>
</dbReference>
<comment type="subunit">
    <text evidence="13">Directly interacts with PRC1 within a complex also containing KIF4A, KIF20A and KIF23; targets to the central spindle. Directly interacts with CIT depending on the activation state of the kinase (stronger interaction with the kinase-dead form); targets to the midbody. Interacts with ARRB2; the interaction is detected in the nucleus upon OR1D2 stimulation. Interacts with AKT1; the interaction is detected in the plasma membrane upon INS stimulation and promotes AKT1 phosphorylation. Interacts with SVIL; at midbody during cytokinesis. Interacts with RADIL (via PDZ domain); recruits RADIL to the microtubule network restricting RADIL from interaction with activated RAP1A.</text>
</comment>
<keyword evidence="5" id="KW-0597">Phosphoprotein</keyword>
<dbReference type="SUPFAM" id="SSF52540">
    <property type="entry name" value="P-loop containing nucleoside triphosphate hydrolases"/>
    <property type="match status" value="1"/>
</dbReference>
<evidence type="ECO:0000256" key="6">
    <source>
        <dbReference type="ARBA" id="ARBA00022701"/>
    </source>
</evidence>
<feature type="compositionally biased region" description="Low complexity" evidence="17">
    <location>
        <begin position="266"/>
        <end position="275"/>
    </location>
</feature>
<evidence type="ECO:0000256" key="11">
    <source>
        <dbReference type="ARBA" id="ARBA00023212"/>
    </source>
</evidence>